<evidence type="ECO:0000256" key="2">
    <source>
        <dbReference type="ARBA" id="ARBA00007203"/>
    </source>
</evidence>
<name>A0AAD4XNN1_9MAGN</name>
<evidence type="ECO:0000256" key="7">
    <source>
        <dbReference type="RuleBase" id="RU367071"/>
    </source>
</evidence>
<evidence type="ECO:0000313" key="8">
    <source>
        <dbReference type="EMBL" id="KAI3928823.1"/>
    </source>
</evidence>
<dbReference type="EMBL" id="JAJJMB010007708">
    <property type="protein sequence ID" value="KAI3928823.1"/>
    <property type="molecule type" value="Genomic_DNA"/>
</dbReference>
<evidence type="ECO:0000256" key="6">
    <source>
        <dbReference type="ARBA" id="ARBA00023242"/>
    </source>
</evidence>
<dbReference type="GO" id="GO:0005681">
    <property type="term" value="C:spliceosomal complex"/>
    <property type="evidence" value="ECO:0007669"/>
    <property type="project" value="UniProtKB-UniRule"/>
</dbReference>
<reference evidence="8" key="1">
    <citation type="submission" date="2022-04" db="EMBL/GenBank/DDBJ databases">
        <title>A functionally conserved STORR gene fusion in Papaver species that diverged 16.8 million years ago.</title>
        <authorList>
            <person name="Catania T."/>
        </authorList>
    </citation>
    <scope>NUCLEOTIDE SEQUENCE</scope>
    <source>
        <strain evidence="8">S-188037</strain>
    </source>
</reference>
<evidence type="ECO:0000256" key="3">
    <source>
        <dbReference type="ARBA" id="ARBA00022664"/>
    </source>
</evidence>
<evidence type="ECO:0000256" key="5">
    <source>
        <dbReference type="ARBA" id="ARBA00023187"/>
    </source>
</evidence>
<dbReference type="AlphaFoldDB" id="A0AAD4XNN1"/>
<keyword evidence="3 7" id="KW-0507">mRNA processing</keyword>
<evidence type="ECO:0000256" key="1">
    <source>
        <dbReference type="ARBA" id="ARBA00004123"/>
    </source>
</evidence>
<keyword evidence="5 7" id="KW-0508">mRNA splicing</keyword>
<proteinExistence type="inferred from homology"/>
<dbReference type="GO" id="GO:0000398">
    <property type="term" value="P:mRNA splicing, via spliceosome"/>
    <property type="evidence" value="ECO:0007669"/>
    <property type="project" value="UniProtKB-UniRule"/>
</dbReference>
<dbReference type="GO" id="GO:0030628">
    <property type="term" value="F:pre-mRNA 3'-splice site binding"/>
    <property type="evidence" value="ECO:0007669"/>
    <property type="project" value="UniProtKB-UniRule"/>
</dbReference>
<sequence length="140" mass="16394">MAIPRGKYKEDIYIGNHTTVWGSWWKDHRWGYKCCQQLMRNSCCTRTAGVEAVESTTDLMEAKADRFENDEAFLGFEFGEEEAEGVSLNSSMKTSSYESKNMRELKIMKSELKQLDINLPPRNPHIPWNREEEYDRNFAL</sequence>
<dbReference type="Proteomes" id="UP001202328">
    <property type="component" value="Unassembled WGS sequence"/>
</dbReference>
<organism evidence="8 9">
    <name type="scientific">Papaver atlanticum</name>
    <dbReference type="NCBI Taxonomy" id="357466"/>
    <lineage>
        <taxon>Eukaryota</taxon>
        <taxon>Viridiplantae</taxon>
        <taxon>Streptophyta</taxon>
        <taxon>Embryophyta</taxon>
        <taxon>Tracheophyta</taxon>
        <taxon>Spermatophyta</taxon>
        <taxon>Magnoliopsida</taxon>
        <taxon>Ranunculales</taxon>
        <taxon>Papaveraceae</taxon>
        <taxon>Papaveroideae</taxon>
        <taxon>Papaver</taxon>
    </lineage>
</organism>
<evidence type="ECO:0000313" key="9">
    <source>
        <dbReference type="Proteomes" id="UP001202328"/>
    </source>
</evidence>
<comment type="subunit">
    <text evidence="7">Associated with the spliceosome.</text>
</comment>
<accession>A0AAD4XNN1</accession>
<protein>
    <recommendedName>
        <fullName evidence="7">Pre-mRNA-splicing factor SLU7</fullName>
    </recommendedName>
</protein>
<gene>
    <name evidence="8" type="ORF">MKW98_024424</name>
</gene>
<comment type="function">
    <text evidence="7">Involved in pre-mRNA splicing.</text>
</comment>
<keyword evidence="9" id="KW-1185">Reference proteome</keyword>
<dbReference type="PANTHER" id="PTHR12942">
    <property type="entry name" value="STEP II SPLICING FACTOR SLU7"/>
    <property type="match status" value="1"/>
</dbReference>
<comment type="subcellular location">
    <subcellularLocation>
        <location evidence="1 7">Nucleus</location>
    </subcellularLocation>
</comment>
<dbReference type="InterPro" id="IPR039974">
    <property type="entry name" value="Splicing_factor_SLU7"/>
</dbReference>
<comment type="caution">
    <text evidence="8">The sequence shown here is derived from an EMBL/GenBank/DDBJ whole genome shotgun (WGS) entry which is preliminary data.</text>
</comment>
<evidence type="ECO:0000256" key="4">
    <source>
        <dbReference type="ARBA" id="ARBA00022728"/>
    </source>
</evidence>
<dbReference type="PANTHER" id="PTHR12942:SF2">
    <property type="entry name" value="PRE-MRNA-SPLICING FACTOR SLU7"/>
    <property type="match status" value="1"/>
</dbReference>
<keyword evidence="4 7" id="KW-0747">Spliceosome</keyword>
<comment type="similarity">
    <text evidence="2 7">Belongs to the SLU7 family.</text>
</comment>
<keyword evidence="6 7" id="KW-0539">Nucleus</keyword>